<dbReference type="Proteomes" id="UP000826212">
    <property type="component" value="Chromosome"/>
</dbReference>
<dbReference type="EMBL" id="CP081303">
    <property type="protein sequence ID" value="QZE14964.1"/>
    <property type="molecule type" value="Genomic_DNA"/>
</dbReference>
<evidence type="ECO:0000313" key="1">
    <source>
        <dbReference type="EMBL" id="QZE14964.1"/>
    </source>
</evidence>
<gene>
    <name evidence="1" type="ORF">K4L44_03815</name>
</gene>
<accession>A0AC61NR71</accession>
<organism evidence="1 2">
    <name type="scientific">Halosquirtibacter laminarini</name>
    <dbReference type="NCBI Taxonomy" id="3374600"/>
    <lineage>
        <taxon>Bacteria</taxon>
        <taxon>Pseudomonadati</taxon>
        <taxon>Bacteroidota</taxon>
        <taxon>Bacteroidia</taxon>
        <taxon>Marinilabiliales</taxon>
        <taxon>Prolixibacteraceae</taxon>
        <taxon>Halosquirtibacter</taxon>
    </lineage>
</organism>
<proteinExistence type="predicted"/>
<keyword evidence="2" id="KW-1185">Reference proteome</keyword>
<evidence type="ECO:0000313" key="2">
    <source>
        <dbReference type="Proteomes" id="UP000826212"/>
    </source>
</evidence>
<name>A0AC61NR71_9BACT</name>
<reference evidence="1" key="1">
    <citation type="submission" date="2021-08" db="EMBL/GenBank/DDBJ databases">
        <title>Novel anaerobic bacterium isolated from sea squirt in East Sea, Republic of Korea.</title>
        <authorList>
            <person name="Nguyen T.H."/>
            <person name="Li Z."/>
            <person name="Lee Y.-J."/>
            <person name="Ko J."/>
            <person name="Kim S.-G."/>
        </authorList>
    </citation>
    <scope>NUCLEOTIDE SEQUENCE</scope>
    <source>
        <strain evidence="1">KCTC 25031</strain>
    </source>
</reference>
<sequence>MDDRNDIELRSEKVRNIIGKIPPLVIRTGVGVISLVFTVLFSIACSYRFNETIECNAILYPTNSIIRYEIAIPVDNIKKITQGQEIEFSFHDKYVLRSVVSNIDTVVHINKNGSYYNITGIVNKSDLTFEEVVNARTTIILGKVNVIEYILNRNILNKN</sequence>
<protein>
    <submittedName>
        <fullName evidence="1">Uncharacterized protein</fullName>
    </submittedName>
</protein>